<dbReference type="InterPro" id="IPR029759">
    <property type="entry name" value="GPX_AS"/>
</dbReference>
<feature type="signal peptide" evidence="5">
    <location>
        <begin position="1"/>
        <end position="50"/>
    </location>
</feature>
<dbReference type="Gene3D" id="3.40.30.10">
    <property type="entry name" value="Glutaredoxin"/>
    <property type="match status" value="1"/>
</dbReference>
<dbReference type="InterPro" id="IPR000889">
    <property type="entry name" value="Glutathione_peroxidase"/>
</dbReference>
<dbReference type="SUPFAM" id="SSF52833">
    <property type="entry name" value="Thioredoxin-like"/>
    <property type="match status" value="1"/>
</dbReference>
<sequence length="235" mass="25398">MHNHKQNFLSSSSTRAQQARPVPWLHHAVFGLTGAALALSLALFSLPAAAQTPAARPGAQPAAAPAPAPASCPVWMNQTLPRLQDDAPQNLCQYSGRVLLIVNTASFCGFTEQYKGLEALHSRLQARGFTVLGFPSNDFGNQEPKSNKEIAEFCEGTFGVKFPMFAKSAVRGKDTNPVFAHLAKVSGSTPRWNFHKYLVSRDGQRVEAFGSMTTPEDKTLLARIDALLAQPAPAR</sequence>
<feature type="chain" id="PRO_5046398327" description="Glutathione peroxidase" evidence="5">
    <location>
        <begin position="51"/>
        <end position="235"/>
    </location>
</feature>
<evidence type="ECO:0000256" key="1">
    <source>
        <dbReference type="ARBA" id="ARBA00006926"/>
    </source>
</evidence>
<proteinExistence type="inferred from homology"/>
<name>A0ABV7H7K5_9BURK</name>
<evidence type="ECO:0000256" key="5">
    <source>
        <dbReference type="SAM" id="SignalP"/>
    </source>
</evidence>
<evidence type="ECO:0000259" key="6">
    <source>
        <dbReference type="PROSITE" id="PS51352"/>
    </source>
</evidence>
<dbReference type="PROSITE" id="PS00460">
    <property type="entry name" value="GLUTATHIONE_PEROXID_1"/>
    <property type="match status" value="1"/>
</dbReference>
<dbReference type="PANTHER" id="PTHR11592">
    <property type="entry name" value="GLUTATHIONE PEROXIDASE"/>
    <property type="match status" value="1"/>
</dbReference>
<accession>A0ABV7H7K5</accession>
<dbReference type="GO" id="GO:0004601">
    <property type="term" value="F:peroxidase activity"/>
    <property type="evidence" value="ECO:0007669"/>
    <property type="project" value="UniProtKB-KW"/>
</dbReference>
<dbReference type="EMBL" id="JBHRTI010000007">
    <property type="protein sequence ID" value="MFC3148435.1"/>
    <property type="molecule type" value="Genomic_DNA"/>
</dbReference>
<evidence type="ECO:0000256" key="3">
    <source>
        <dbReference type="ARBA" id="ARBA00023002"/>
    </source>
</evidence>
<keyword evidence="8" id="KW-1185">Reference proteome</keyword>
<dbReference type="InterPro" id="IPR013766">
    <property type="entry name" value="Thioredoxin_domain"/>
</dbReference>
<feature type="domain" description="Thioredoxin" evidence="6">
    <location>
        <begin position="40"/>
        <end position="229"/>
    </location>
</feature>
<dbReference type="CDD" id="cd00340">
    <property type="entry name" value="GSH_Peroxidase"/>
    <property type="match status" value="1"/>
</dbReference>
<organism evidence="7 8">
    <name type="scientific">Piscinibacterium candidicorallinum</name>
    <dbReference type="NCBI Taxonomy" id="1793872"/>
    <lineage>
        <taxon>Bacteria</taxon>
        <taxon>Pseudomonadati</taxon>
        <taxon>Pseudomonadota</taxon>
        <taxon>Betaproteobacteria</taxon>
        <taxon>Burkholderiales</taxon>
        <taxon>Piscinibacterium</taxon>
    </lineage>
</organism>
<dbReference type="InterPro" id="IPR036249">
    <property type="entry name" value="Thioredoxin-like_sf"/>
</dbReference>
<dbReference type="RefSeq" id="WP_377304409.1">
    <property type="nucleotide sequence ID" value="NZ_CP180191.1"/>
</dbReference>
<comment type="similarity">
    <text evidence="1 4">Belongs to the glutathione peroxidase family.</text>
</comment>
<dbReference type="PROSITE" id="PS51352">
    <property type="entry name" value="THIOREDOXIN_2"/>
    <property type="match status" value="1"/>
</dbReference>
<comment type="caution">
    <text evidence="7">The sequence shown here is derived from an EMBL/GenBank/DDBJ whole genome shotgun (WGS) entry which is preliminary data.</text>
</comment>
<dbReference type="PANTHER" id="PTHR11592:SF44">
    <property type="entry name" value="GLUTATHIONE PEROXIDASE"/>
    <property type="match status" value="1"/>
</dbReference>
<evidence type="ECO:0000256" key="2">
    <source>
        <dbReference type="ARBA" id="ARBA00022559"/>
    </source>
</evidence>
<dbReference type="Pfam" id="PF00255">
    <property type="entry name" value="GSHPx"/>
    <property type="match status" value="1"/>
</dbReference>
<keyword evidence="3 4" id="KW-0560">Oxidoreductase</keyword>
<dbReference type="PROSITE" id="PS51355">
    <property type="entry name" value="GLUTATHIONE_PEROXID_3"/>
    <property type="match status" value="1"/>
</dbReference>
<protein>
    <recommendedName>
        <fullName evidence="4">Glutathione peroxidase</fullName>
    </recommendedName>
</protein>
<evidence type="ECO:0000313" key="7">
    <source>
        <dbReference type="EMBL" id="MFC3148435.1"/>
    </source>
</evidence>
<evidence type="ECO:0000256" key="4">
    <source>
        <dbReference type="RuleBase" id="RU000499"/>
    </source>
</evidence>
<gene>
    <name evidence="7" type="ORF">ACFOEN_12460</name>
</gene>
<evidence type="ECO:0000313" key="8">
    <source>
        <dbReference type="Proteomes" id="UP001595556"/>
    </source>
</evidence>
<keyword evidence="2 4" id="KW-0575">Peroxidase</keyword>
<dbReference type="PRINTS" id="PR01011">
    <property type="entry name" value="GLUTPROXDASE"/>
</dbReference>
<reference evidence="8" key="1">
    <citation type="journal article" date="2019" name="Int. J. Syst. Evol. Microbiol.">
        <title>The Global Catalogue of Microorganisms (GCM) 10K type strain sequencing project: providing services to taxonomists for standard genome sequencing and annotation.</title>
        <authorList>
            <consortium name="The Broad Institute Genomics Platform"/>
            <consortium name="The Broad Institute Genome Sequencing Center for Infectious Disease"/>
            <person name="Wu L."/>
            <person name="Ma J."/>
        </authorList>
    </citation>
    <scope>NUCLEOTIDE SEQUENCE [LARGE SCALE GENOMIC DNA]</scope>
    <source>
        <strain evidence="8">KCTC 52168</strain>
    </source>
</reference>
<keyword evidence="5" id="KW-0732">Signal</keyword>
<dbReference type="Proteomes" id="UP001595556">
    <property type="component" value="Unassembled WGS sequence"/>
</dbReference>